<evidence type="ECO:0000256" key="1">
    <source>
        <dbReference type="SAM" id="MobiDB-lite"/>
    </source>
</evidence>
<reference evidence="2 3" key="1">
    <citation type="journal article" date="2018" name="PLoS ONE">
        <title>The draft genome of Kipferlia bialata reveals reductive genome evolution in fornicate parasites.</title>
        <authorList>
            <person name="Tanifuji G."/>
            <person name="Takabayashi S."/>
            <person name="Kume K."/>
            <person name="Takagi M."/>
            <person name="Nakayama T."/>
            <person name="Kamikawa R."/>
            <person name="Inagaki Y."/>
            <person name="Hashimoto T."/>
        </authorList>
    </citation>
    <scope>NUCLEOTIDE SEQUENCE [LARGE SCALE GENOMIC DNA]</scope>
    <source>
        <strain evidence="2">NY0173</strain>
    </source>
</reference>
<comment type="caution">
    <text evidence="2">The sequence shown here is derived from an EMBL/GenBank/DDBJ whole genome shotgun (WGS) entry which is preliminary data.</text>
</comment>
<proteinExistence type="predicted"/>
<protein>
    <submittedName>
        <fullName evidence="2">Uncharacterized protein</fullName>
    </submittedName>
</protein>
<name>A0A391NZD0_9EUKA</name>
<dbReference type="AlphaFoldDB" id="A0A391NZD0"/>
<sequence>MCDVNTSDLSQDGLGFCPVSGIGVQASETSESESDTSYDISVVDSHSQESQQLRQLAQWPPKTEEEDHVLGAHPGVPCVVPSVAHETGQEGDAAATAVAHRMTQLTARNLARREQRHAAKLETLVEGARNREAPDPEAEGQRRIEAEREAVNTAQNCAWDKTTVDCCTECLGDPRYAISTQYKMALALEKCFKDGTTARMEIAEVAKDLRRPANDKRRPHKKKKRQRQRGRR</sequence>
<dbReference type="Proteomes" id="UP000265618">
    <property type="component" value="Unassembled WGS sequence"/>
</dbReference>
<dbReference type="EMBL" id="BDIP01004707">
    <property type="protein sequence ID" value="GCA63719.1"/>
    <property type="molecule type" value="Genomic_DNA"/>
</dbReference>
<evidence type="ECO:0000313" key="3">
    <source>
        <dbReference type="Proteomes" id="UP000265618"/>
    </source>
</evidence>
<feature type="compositionally biased region" description="Basic residues" evidence="1">
    <location>
        <begin position="217"/>
        <end position="232"/>
    </location>
</feature>
<feature type="compositionally biased region" description="Basic and acidic residues" evidence="1">
    <location>
        <begin position="205"/>
        <end position="216"/>
    </location>
</feature>
<gene>
    <name evidence="2" type="ORF">KIPB_011517</name>
</gene>
<organism evidence="2 3">
    <name type="scientific">Kipferlia bialata</name>
    <dbReference type="NCBI Taxonomy" id="797122"/>
    <lineage>
        <taxon>Eukaryota</taxon>
        <taxon>Metamonada</taxon>
        <taxon>Carpediemonas-like organisms</taxon>
        <taxon>Kipferlia</taxon>
    </lineage>
</organism>
<evidence type="ECO:0000313" key="2">
    <source>
        <dbReference type="EMBL" id="GCA63719.1"/>
    </source>
</evidence>
<keyword evidence="3" id="KW-1185">Reference proteome</keyword>
<accession>A0A391NZD0</accession>
<feature type="region of interest" description="Disordered" evidence="1">
    <location>
        <begin position="205"/>
        <end position="232"/>
    </location>
</feature>